<proteinExistence type="predicted"/>
<evidence type="ECO:0000313" key="10">
    <source>
        <dbReference type="Proteomes" id="UP000323671"/>
    </source>
</evidence>
<keyword evidence="10" id="KW-1185">Reference proteome</keyword>
<feature type="transmembrane region" description="Helical" evidence="7">
    <location>
        <begin position="48"/>
        <end position="70"/>
    </location>
</feature>
<accession>A0A5C1EAE8</accession>
<evidence type="ECO:0000256" key="5">
    <source>
        <dbReference type="ARBA" id="ARBA00023224"/>
    </source>
</evidence>
<dbReference type="GO" id="GO:0007165">
    <property type="term" value="P:signal transduction"/>
    <property type="evidence" value="ECO:0007669"/>
    <property type="project" value="UniProtKB-KW"/>
</dbReference>
<evidence type="ECO:0000259" key="8">
    <source>
        <dbReference type="PROSITE" id="PS50111"/>
    </source>
</evidence>
<reference evidence="9 10" key="1">
    <citation type="submission" date="2017-07" db="EMBL/GenBank/DDBJ databases">
        <title>Complete genome sequence of Oryzomicrobium terrae TPP412.</title>
        <authorList>
            <person name="Chiu L.-W."/>
            <person name="Lo K.-J."/>
            <person name="Tsai Y.-M."/>
            <person name="Lin S.-S."/>
            <person name="Kuo C.-H."/>
            <person name="Liu C.-T."/>
        </authorList>
    </citation>
    <scope>NUCLEOTIDE SEQUENCE [LARGE SCALE GENOMIC DNA]</scope>
    <source>
        <strain evidence="9 10">TPP412</strain>
    </source>
</reference>
<keyword evidence="3 7" id="KW-1133">Transmembrane helix</keyword>
<evidence type="ECO:0000256" key="3">
    <source>
        <dbReference type="ARBA" id="ARBA00022989"/>
    </source>
</evidence>
<dbReference type="GO" id="GO:0016020">
    <property type="term" value="C:membrane"/>
    <property type="evidence" value="ECO:0007669"/>
    <property type="project" value="UniProtKB-SubCell"/>
</dbReference>
<evidence type="ECO:0000256" key="2">
    <source>
        <dbReference type="ARBA" id="ARBA00022692"/>
    </source>
</evidence>
<evidence type="ECO:0000256" key="6">
    <source>
        <dbReference type="PROSITE-ProRule" id="PRU00284"/>
    </source>
</evidence>
<evidence type="ECO:0000256" key="1">
    <source>
        <dbReference type="ARBA" id="ARBA00004141"/>
    </source>
</evidence>
<dbReference type="EMBL" id="CP022579">
    <property type="protein sequence ID" value="QEL65886.1"/>
    <property type="molecule type" value="Genomic_DNA"/>
</dbReference>
<dbReference type="Pfam" id="PF00015">
    <property type="entry name" value="MCPsignal"/>
    <property type="match status" value="1"/>
</dbReference>
<dbReference type="RefSeq" id="WP_149425940.1">
    <property type="nucleotide sequence ID" value="NZ_CP022579.1"/>
</dbReference>
<dbReference type="PANTHER" id="PTHR32089:SF119">
    <property type="entry name" value="METHYL-ACCEPTING CHEMOTAXIS PROTEIN CTPL"/>
    <property type="match status" value="1"/>
</dbReference>
<evidence type="ECO:0000256" key="4">
    <source>
        <dbReference type="ARBA" id="ARBA00023136"/>
    </source>
</evidence>
<dbReference type="PROSITE" id="PS50111">
    <property type="entry name" value="CHEMOTAXIS_TRANSDUC_2"/>
    <property type="match status" value="1"/>
</dbReference>
<evidence type="ECO:0000256" key="7">
    <source>
        <dbReference type="SAM" id="Phobius"/>
    </source>
</evidence>
<keyword evidence="5 6" id="KW-0807">Transducer</keyword>
<feature type="domain" description="Methyl-accepting transducer" evidence="8">
    <location>
        <begin position="101"/>
        <end position="271"/>
    </location>
</feature>
<dbReference type="SMART" id="SM00283">
    <property type="entry name" value="MA"/>
    <property type="match status" value="1"/>
</dbReference>
<keyword evidence="2 7" id="KW-0812">Transmembrane</keyword>
<dbReference type="Proteomes" id="UP000323671">
    <property type="component" value="Chromosome"/>
</dbReference>
<dbReference type="PANTHER" id="PTHR32089">
    <property type="entry name" value="METHYL-ACCEPTING CHEMOTAXIS PROTEIN MCPB"/>
    <property type="match status" value="1"/>
</dbReference>
<evidence type="ECO:0000313" key="9">
    <source>
        <dbReference type="EMBL" id="QEL65886.1"/>
    </source>
</evidence>
<keyword evidence="4 7" id="KW-0472">Membrane</keyword>
<dbReference type="InterPro" id="IPR004089">
    <property type="entry name" value="MCPsignal_dom"/>
</dbReference>
<name>A0A5C1EAE8_9RHOO</name>
<organism evidence="9 10">
    <name type="scientific">Oryzomicrobium terrae</name>
    <dbReference type="NCBI Taxonomy" id="1735038"/>
    <lineage>
        <taxon>Bacteria</taxon>
        <taxon>Pseudomonadati</taxon>
        <taxon>Pseudomonadota</taxon>
        <taxon>Betaproteobacteria</taxon>
        <taxon>Rhodocyclales</taxon>
        <taxon>Rhodocyclaceae</taxon>
        <taxon>Oryzomicrobium</taxon>
    </lineage>
</organism>
<dbReference type="SUPFAM" id="SSF58104">
    <property type="entry name" value="Methyl-accepting chemotaxis protein (MCP) signaling domain"/>
    <property type="match status" value="1"/>
</dbReference>
<comment type="subcellular location">
    <subcellularLocation>
        <location evidence="1">Membrane</location>
        <topology evidence="1">Multi-pass membrane protein</topology>
    </subcellularLocation>
</comment>
<dbReference type="AlphaFoldDB" id="A0A5C1EAE8"/>
<protein>
    <submittedName>
        <fullName evidence="9">Methyl-accepting chemotaxis protein</fullName>
    </submittedName>
</protein>
<gene>
    <name evidence="9" type="primary">mcp</name>
    <name evidence="9" type="ORF">OTERR_24100</name>
</gene>
<feature type="transmembrane region" description="Helical" evidence="7">
    <location>
        <begin position="9"/>
        <end position="28"/>
    </location>
</feature>
<sequence>MPQSLFGRITLVYLAVALSAAVVVFFAHDWFHSNLLSGIGIAQPLGDAVGTVVILASAFLGQRLVSIAFFRDYAYGMATAARDMSAKGSAVRTITDEVAAELNSVPDFNEVLRGQLKDVTAETETAAYQITERLQAIDDVVTRLNNFVQASSDQASQRIESAEARINDNAHLIEEMRSYIQARLEDAERDQQRVNQVVNDARALGSLTGLVKDIAAQTNLLALNAAIEAARAGEAGRGFAVVADEVRKLSSETESAVQKINQGISGVADSIATQFQDKLSHSSLDRERTALETFADRLSELGGRYEDLMRSEATVLSTIRQSSEELAQMFVEAVASVQFQDVTRQQLEQISDALGQLAAHTKILSERLRQSDDESLSYRPLAEHLDDLYGKYVMQRQRDTHAQALGKAVPAGAAAEAASAPPQVELF</sequence>
<dbReference type="Gene3D" id="1.10.287.950">
    <property type="entry name" value="Methyl-accepting chemotaxis protein"/>
    <property type="match status" value="1"/>
</dbReference>
<dbReference type="KEGG" id="otr:OTERR_24100"/>